<organism evidence="1 2">
    <name type="scientific">Rhabditophanes sp. KR3021</name>
    <dbReference type="NCBI Taxonomy" id="114890"/>
    <lineage>
        <taxon>Eukaryota</taxon>
        <taxon>Metazoa</taxon>
        <taxon>Ecdysozoa</taxon>
        <taxon>Nematoda</taxon>
        <taxon>Chromadorea</taxon>
        <taxon>Rhabditida</taxon>
        <taxon>Tylenchina</taxon>
        <taxon>Panagrolaimomorpha</taxon>
        <taxon>Strongyloidoidea</taxon>
        <taxon>Alloionematidae</taxon>
        <taxon>Rhabditophanes</taxon>
    </lineage>
</organism>
<proteinExistence type="predicted"/>
<evidence type="ECO:0000313" key="1">
    <source>
        <dbReference type="Proteomes" id="UP000095286"/>
    </source>
</evidence>
<sequence>MDSHIPDVLSGRKINWCPGGEGYLSYCPQPTDADEYNYCCTIFRDGIDFPICCRFPLSSGIIYAFVLGALVFLIFATFLSCWCCYTCPLYKRRKRI</sequence>
<accession>A0AC35U9Z9</accession>
<evidence type="ECO:0000313" key="2">
    <source>
        <dbReference type="WBParaSite" id="RSKR_0000940100.1"/>
    </source>
</evidence>
<dbReference type="Proteomes" id="UP000095286">
    <property type="component" value="Unplaced"/>
</dbReference>
<reference evidence="2" key="1">
    <citation type="submission" date="2016-11" db="UniProtKB">
        <authorList>
            <consortium name="WormBaseParasite"/>
        </authorList>
    </citation>
    <scope>IDENTIFICATION</scope>
    <source>
        <strain evidence="2">KR3021</strain>
    </source>
</reference>
<name>A0AC35U9Z9_9BILA</name>
<dbReference type="WBParaSite" id="RSKR_0000940100.1">
    <property type="protein sequence ID" value="RSKR_0000940100.1"/>
    <property type="gene ID" value="RSKR_0000940100"/>
</dbReference>
<protein>
    <submittedName>
        <fullName evidence="2">Protein shisa-5</fullName>
    </submittedName>
</protein>